<dbReference type="NCBIfam" id="TIGR00004">
    <property type="entry name" value="Rid family detoxifying hydrolase"/>
    <property type="match status" value="1"/>
</dbReference>
<dbReference type="InterPro" id="IPR006056">
    <property type="entry name" value="RidA"/>
</dbReference>
<dbReference type="Pfam" id="PF01042">
    <property type="entry name" value="Ribonuc_L-PSP"/>
    <property type="match status" value="1"/>
</dbReference>
<reference evidence="2" key="1">
    <citation type="submission" date="2018-05" db="EMBL/GenBank/DDBJ databases">
        <authorList>
            <person name="Lanie J.A."/>
            <person name="Ng W.-L."/>
            <person name="Kazmierczak K.M."/>
            <person name="Andrzejewski T.M."/>
            <person name="Davidsen T.M."/>
            <person name="Wayne K.J."/>
            <person name="Tettelin H."/>
            <person name="Glass J.I."/>
            <person name="Rusch D."/>
            <person name="Podicherti R."/>
            <person name="Tsui H.-C.T."/>
            <person name="Winkler M.E."/>
        </authorList>
    </citation>
    <scope>NUCLEOTIDE SEQUENCE</scope>
</reference>
<dbReference type="GO" id="GO:0005829">
    <property type="term" value="C:cytosol"/>
    <property type="evidence" value="ECO:0007669"/>
    <property type="project" value="TreeGrafter"/>
</dbReference>
<dbReference type="SUPFAM" id="SSF55298">
    <property type="entry name" value="YjgF-like"/>
    <property type="match status" value="1"/>
</dbReference>
<dbReference type="GO" id="GO:0019239">
    <property type="term" value="F:deaminase activity"/>
    <property type="evidence" value="ECO:0007669"/>
    <property type="project" value="TreeGrafter"/>
</dbReference>
<dbReference type="EMBL" id="UINC01000379">
    <property type="protein sequence ID" value="SUZ54305.1"/>
    <property type="molecule type" value="Genomic_DNA"/>
</dbReference>
<dbReference type="PANTHER" id="PTHR11803">
    <property type="entry name" value="2-IMINOBUTANOATE/2-IMINOPROPANOATE DEAMINASE RIDA"/>
    <property type="match status" value="1"/>
</dbReference>
<protein>
    <submittedName>
        <fullName evidence="2">Uncharacterized protein</fullName>
    </submittedName>
</protein>
<dbReference type="AlphaFoldDB" id="A0A381NIC5"/>
<dbReference type="Gene3D" id="3.30.1330.40">
    <property type="entry name" value="RutC-like"/>
    <property type="match status" value="1"/>
</dbReference>
<dbReference type="InterPro" id="IPR035959">
    <property type="entry name" value="RutC-like_sf"/>
</dbReference>
<sequence length="167" mass="17572">MSSVSRALIGAAIIIAVALGNVGCEFAPNIVDNSSSESSPRPAPDVEYVPGPPGLPFSSAVRVDNMLYVSGQLGAEPGATSVVEGGVQAETRQTMENIKAVLEENGSSMNQVVKCMVFMADMSQWSAMNEVYVTFFPEHFPARSAFGATALAYGAELEIECMATVNN</sequence>
<evidence type="ECO:0000256" key="1">
    <source>
        <dbReference type="ARBA" id="ARBA00010552"/>
    </source>
</evidence>
<comment type="similarity">
    <text evidence="1">Belongs to the RutC family.</text>
</comment>
<gene>
    <name evidence="2" type="ORF">METZ01_LOCUS7159</name>
</gene>
<evidence type="ECO:0000313" key="2">
    <source>
        <dbReference type="EMBL" id="SUZ54305.1"/>
    </source>
</evidence>
<dbReference type="InterPro" id="IPR006175">
    <property type="entry name" value="YjgF/YER057c/UK114"/>
</dbReference>
<proteinExistence type="inferred from homology"/>
<dbReference type="PANTHER" id="PTHR11803:SF39">
    <property type="entry name" value="2-IMINOBUTANOATE_2-IMINOPROPANOATE DEAMINASE"/>
    <property type="match status" value="1"/>
</dbReference>
<dbReference type="CDD" id="cd00448">
    <property type="entry name" value="YjgF_YER057c_UK114_family"/>
    <property type="match status" value="1"/>
</dbReference>
<accession>A0A381NIC5</accession>
<organism evidence="2">
    <name type="scientific">marine metagenome</name>
    <dbReference type="NCBI Taxonomy" id="408172"/>
    <lineage>
        <taxon>unclassified sequences</taxon>
        <taxon>metagenomes</taxon>
        <taxon>ecological metagenomes</taxon>
    </lineage>
</organism>
<name>A0A381NIC5_9ZZZZ</name>
<dbReference type="FunFam" id="3.30.1330.40:FF:000001">
    <property type="entry name" value="L-PSP family endoribonuclease"/>
    <property type="match status" value="1"/>
</dbReference>